<dbReference type="AlphaFoldDB" id="A0A7W6RYQ5"/>
<dbReference type="PROSITE" id="PS00061">
    <property type="entry name" value="ADH_SHORT"/>
    <property type="match status" value="1"/>
</dbReference>
<sequence length="240" mass="24611">MSRPVALVTGASRGIGREIARHLADRQFDLILVARDQARLAAAAADLRERGGGAADPLPVDVCDLDTAPGAVRAAVARRGRLDVLVNAAGIFHFGTSTLAVADLEALLRTNVLAIHALCQACLEPLAQAAPGRIFNIASVAGLEPFAPVGGYAASKHALVGYGRSLARELLPRGIRVTTLCPDVVDTDMGAGSGMPPEDMIAPADLSRAVDFVMGLSPGAVVETLAIGCRPPTQGARAGA</sequence>
<protein>
    <submittedName>
        <fullName evidence="5">Short-subunit dehydrogenase</fullName>
    </submittedName>
</protein>
<dbReference type="PRINTS" id="PR00080">
    <property type="entry name" value="SDRFAMILY"/>
</dbReference>
<dbReference type="PANTHER" id="PTHR43391:SF14">
    <property type="entry name" value="DEHYDROGENASE_REDUCTASE SDR FAMILY PROTEIN 7-LIKE"/>
    <property type="match status" value="1"/>
</dbReference>
<keyword evidence="6" id="KW-1185">Reference proteome</keyword>
<evidence type="ECO:0000313" key="6">
    <source>
        <dbReference type="Proteomes" id="UP000555728"/>
    </source>
</evidence>
<proteinExistence type="inferred from homology"/>
<dbReference type="GO" id="GO:0016491">
    <property type="term" value="F:oxidoreductase activity"/>
    <property type="evidence" value="ECO:0007669"/>
    <property type="project" value="UniProtKB-KW"/>
</dbReference>
<dbReference type="EMBL" id="JACIGI010000009">
    <property type="protein sequence ID" value="MBB4285695.1"/>
    <property type="molecule type" value="Genomic_DNA"/>
</dbReference>
<gene>
    <name evidence="5" type="ORF">GGD88_001415</name>
</gene>
<dbReference type="RefSeq" id="WP_184433349.1">
    <property type="nucleotide sequence ID" value="NZ_JACIGI010000009.1"/>
</dbReference>
<evidence type="ECO:0000256" key="4">
    <source>
        <dbReference type="RuleBase" id="RU000363"/>
    </source>
</evidence>
<name>A0A7W6RYQ5_9PROT</name>
<dbReference type="CDD" id="cd05233">
    <property type="entry name" value="SDR_c"/>
    <property type="match status" value="1"/>
</dbReference>
<keyword evidence="3" id="KW-0560">Oxidoreductase</keyword>
<reference evidence="5 6" key="1">
    <citation type="submission" date="2020-08" db="EMBL/GenBank/DDBJ databases">
        <title>Genome sequencing of Purple Non-Sulfur Bacteria from various extreme environments.</title>
        <authorList>
            <person name="Mayer M."/>
        </authorList>
    </citation>
    <scope>NUCLEOTIDE SEQUENCE [LARGE SCALE GENOMIC DNA]</scope>
    <source>
        <strain evidence="5 6">JA135</strain>
    </source>
</reference>
<evidence type="ECO:0000313" key="5">
    <source>
        <dbReference type="EMBL" id="MBB4285695.1"/>
    </source>
</evidence>
<dbReference type="InterPro" id="IPR020904">
    <property type="entry name" value="Sc_DH/Rdtase_CS"/>
</dbReference>
<comment type="similarity">
    <text evidence="1 4">Belongs to the short-chain dehydrogenases/reductases (SDR) family.</text>
</comment>
<evidence type="ECO:0000256" key="1">
    <source>
        <dbReference type="ARBA" id="ARBA00006484"/>
    </source>
</evidence>
<dbReference type="Gene3D" id="3.40.50.720">
    <property type="entry name" value="NAD(P)-binding Rossmann-like Domain"/>
    <property type="match status" value="1"/>
</dbReference>
<dbReference type="SUPFAM" id="SSF51735">
    <property type="entry name" value="NAD(P)-binding Rossmann-fold domains"/>
    <property type="match status" value="1"/>
</dbReference>
<dbReference type="Proteomes" id="UP000555728">
    <property type="component" value="Unassembled WGS sequence"/>
</dbReference>
<evidence type="ECO:0000256" key="2">
    <source>
        <dbReference type="ARBA" id="ARBA00022857"/>
    </source>
</evidence>
<comment type="caution">
    <text evidence="5">The sequence shown here is derived from an EMBL/GenBank/DDBJ whole genome shotgun (WGS) entry which is preliminary data.</text>
</comment>
<organism evidence="5 6">
    <name type="scientific">Roseospira goensis</name>
    <dbReference type="NCBI Taxonomy" id="391922"/>
    <lineage>
        <taxon>Bacteria</taxon>
        <taxon>Pseudomonadati</taxon>
        <taxon>Pseudomonadota</taxon>
        <taxon>Alphaproteobacteria</taxon>
        <taxon>Rhodospirillales</taxon>
        <taxon>Rhodospirillaceae</taxon>
        <taxon>Roseospira</taxon>
    </lineage>
</organism>
<accession>A0A7W6RYQ5</accession>
<dbReference type="InterPro" id="IPR036291">
    <property type="entry name" value="NAD(P)-bd_dom_sf"/>
</dbReference>
<dbReference type="PRINTS" id="PR00081">
    <property type="entry name" value="GDHRDH"/>
</dbReference>
<keyword evidence="2" id="KW-0521">NADP</keyword>
<dbReference type="InterPro" id="IPR002347">
    <property type="entry name" value="SDR_fam"/>
</dbReference>
<evidence type="ECO:0000256" key="3">
    <source>
        <dbReference type="ARBA" id="ARBA00023002"/>
    </source>
</evidence>
<dbReference type="Pfam" id="PF00106">
    <property type="entry name" value="adh_short"/>
    <property type="match status" value="1"/>
</dbReference>
<dbReference type="PANTHER" id="PTHR43391">
    <property type="entry name" value="RETINOL DEHYDROGENASE-RELATED"/>
    <property type="match status" value="1"/>
</dbReference>